<dbReference type="EC" id="1.13.11.29" evidence="7"/>
<evidence type="ECO:0000256" key="5">
    <source>
        <dbReference type="ARBA" id="ARBA00023002"/>
    </source>
</evidence>
<dbReference type="InterPro" id="IPR004183">
    <property type="entry name" value="Xdiol_dOase_suB"/>
</dbReference>
<dbReference type="CDD" id="cd07363">
    <property type="entry name" value="45_DOPA_Dioxygenase"/>
    <property type="match status" value="1"/>
</dbReference>
<reference evidence="7 8" key="1">
    <citation type="submission" date="2020-09" db="EMBL/GenBank/DDBJ databases">
        <title>Genome sequences of type strains of Chitinophaga qingshengii and Chitinophaga varians.</title>
        <authorList>
            <person name="Kittiwongwattana C."/>
        </authorList>
    </citation>
    <scope>NUCLEOTIDE SEQUENCE [LARGE SCALE GENOMIC DNA]</scope>
    <source>
        <strain evidence="7 8">JCM 30026</strain>
    </source>
</reference>
<keyword evidence="8" id="KW-1185">Reference proteome</keyword>
<dbReference type="Pfam" id="PF02900">
    <property type="entry name" value="LigB"/>
    <property type="match status" value="1"/>
</dbReference>
<comment type="caution">
    <text evidence="7">The sequence shown here is derived from an EMBL/GenBank/DDBJ whole genome shotgun (WGS) entry which is preliminary data.</text>
</comment>
<protein>
    <submittedName>
        <fullName evidence="7">4,5-DOPA dioxygenase extradiol</fullName>
        <ecNumber evidence="7">1.13.11.29</ecNumber>
    </submittedName>
</protein>
<sequence length="276" mass="30968">MNMDLQGFHHITSDLKTAEKAMPVMFIGHGNPMNGISDNAFTHALSQMGRQLPDRPRAILVISAHWLTKGTHVLVTPQPQTIHDFGGFPEALYQVQYPAPGAPAFAHATKALITSTRVVEDDQWGLDHGAWTVLKHMYPVADIPVYQLSIDYHQPPEYHFKLAAELQALRHKGVLIMGSGNIVHNLRRIIFSDDAQPFDWALSFDALVKEKLEKKAFGDLVNYHTLGTAAELSIPTNDHYLPMLYTLGLVKPNEEIQFTYEEIQNGSISMRCFRTA</sequence>
<name>A0ABR7TMX5_9BACT</name>
<feature type="domain" description="Extradiol ring-cleavage dioxygenase class III enzyme subunit B" evidence="6">
    <location>
        <begin position="45"/>
        <end position="252"/>
    </location>
</feature>
<dbReference type="Proteomes" id="UP000659124">
    <property type="component" value="Unassembled WGS sequence"/>
</dbReference>
<dbReference type="PIRSF" id="PIRSF006157">
    <property type="entry name" value="Doxgns_DODA"/>
    <property type="match status" value="1"/>
</dbReference>
<evidence type="ECO:0000256" key="2">
    <source>
        <dbReference type="ARBA" id="ARBA00007581"/>
    </source>
</evidence>
<evidence type="ECO:0000256" key="1">
    <source>
        <dbReference type="ARBA" id="ARBA00001947"/>
    </source>
</evidence>
<organism evidence="7 8">
    <name type="scientific">Chitinophaga qingshengii</name>
    <dbReference type="NCBI Taxonomy" id="1569794"/>
    <lineage>
        <taxon>Bacteria</taxon>
        <taxon>Pseudomonadati</taxon>
        <taxon>Bacteroidota</taxon>
        <taxon>Chitinophagia</taxon>
        <taxon>Chitinophagales</taxon>
        <taxon>Chitinophagaceae</taxon>
        <taxon>Chitinophaga</taxon>
    </lineage>
</organism>
<dbReference type="PANTHER" id="PTHR30096">
    <property type="entry name" value="4,5-DOPA DIOXYGENASE EXTRADIOL-LIKE PROTEIN"/>
    <property type="match status" value="1"/>
</dbReference>
<evidence type="ECO:0000313" key="7">
    <source>
        <dbReference type="EMBL" id="MBC9931836.1"/>
    </source>
</evidence>
<evidence type="ECO:0000313" key="8">
    <source>
        <dbReference type="Proteomes" id="UP000659124"/>
    </source>
</evidence>
<keyword evidence="7" id="KW-0223">Dioxygenase</keyword>
<evidence type="ECO:0000256" key="3">
    <source>
        <dbReference type="ARBA" id="ARBA00022723"/>
    </source>
</evidence>
<dbReference type="PANTHER" id="PTHR30096:SF0">
    <property type="entry name" value="4,5-DOPA DIOXYGENASE EXTRADIOL-LIKE PROTEIN"/>
    <property type="match status" value="1"/>
</dbReference>
<dbReference type="NCBIfam" id="NF007914">
    <property type="entry name" value="PRK10628.1"/>
    <property type="match status" value="1"/>
</dbReference>
<dbReference type="RefSeq" id="WP_188088983.1">
    <property type="nucleotide sequence ID" value="NZ_JACVFC010000002.1"/>
</dbReference>
<evidence type="ECO:0000256" key="4">
    <source>
        <dbReference type="ARBA" id="ARBA00022833"/>
    </source>
</evidence>
<dbReference type="SUPFAM" id="SSF53213">
    <property type="entry name" value="LigB-like"/>
    <property type="match status" value="1"/>
</dbReference>
<keyword evidence="5 7" id="KW-0560">Oxidoreductase</keyword>
<dbReference type="Gene3D" id="3.40.830.10">
    <property type="entry name" value="LigB-like"/>
    <property type="match status" value="1"/>
</dbReference>
<comment type="similarity">
    <text evidence="2">Belongs to the DODA-type extradiol aromatic ring-opening dioxygenase family.</text>
</comment>
<dbReference type="InterPro" id="IPR014436">
    <property type="entry name" value="Extradiol_dOase_DODA"/>
</dbReference>
<dbReference type="GO" id="GO:0050297">
    <property type="term" value="F:stizolobate synthase activity"/>
    <property type="evidence" value="ECO:0007669"/>
    <property type="project" value="UniProtKB-EC"/>
</dbReference>
<dbReference type="EMBL" id="JACVFC010000002">
    <property type="protein sequence ID" value="MBC9931836.1"/>
    <property type="molecule type" value="Genomic_DNA"/>
</dbReference>
<accession>A0ABR7TMX5</accession>
<comment type="cofactor">
    <cofactor evidence="1">
        <name>Zn(2+)</name>
        <dbReference type="ChEBI" id="CHEBI:29105"/>
    </cofactor>
</comment>
<keyword evidence="4" id="KW-0862">Zinc</keyword>
<gene>
    <name evidence="7" type="primary">ygiD</name>
    <name evidence="7" type="ORF">ICL07_15735</name>
</gene>
<keyword evidence="3" id="KW-0479">Metal-binding</keyword>
<proteinExistence type="inferred from homology"/>
<evidence type="ECO:0000259" key="6">
    <source>
        <dbReference type="Pfam" id="PF02900"/>
    </source>
</evidence>